<organism evidence="1 2">
    <name type="scientific">Streptomyces subrutilus</name>
    <dbReference type="NCBI Taxonomy" id="36818"/>
    <lineage>
        <taxon>Bacteria</taxon>
        <taxon>Bacillati</taxon>
        <taxon>Actinomycetota</taxon>
        <taxon>Actinomycetes</taxon>
        <taxon>Kitasatosporales</taxon>
        <taxon>Streptomycetaceae</taxon>
        <taxon>Streptomyces</taxon>
    </lineage>
</organism>
<comment type="caution">
    <text evidence="1">The sequence shown here is derived from an EMBL/GenBank/DDBJ whole genome shotgun (WGS) entry which is preliminary data.</text>
</comment>
<dbReference type="AlphaFoldDB" id="A0A1E5P062"/>
<dbReference type="EMBL" id="MEHK01000002">
    <property type="protein sequence ID" value="OEJ22459.1"/>
    <property type="molecule type" value="Genomic_DNA"/>
</dbReference>
<dbReference type="STRING" id="36818.BGK67_33535"/>
<sequence>MATPVPAADAAGKAVTQTGGTRVTVTMPSSADGLIEAKSDSGDTVRIGLKGAAKGVSPVTSGTGTVVYQNVAAATDLSVQATSDGGVRTLVTLKDRSASTEHRFPLELQAGVTLIDDGAGGYLMARDSSDGFGETIGALEAPWAKDAAGRPVPTSYRLEGNTLVQTVQTSSDTTFPVVADPKITYGAGIYFNATGAEWTSYGIAAGSVGYFANVAGCAFTDKIPNVGLKRAATAICSAVGYKTLKDWGAFLENEINNSSLNSWACYQTKLAPRNGRLTEVSAGNCK</sequence>
<reference evidence="1 2" key="1">
    <citation type="submission" date="2016-08" db="EMBL/GenBank/DDBJ databases">
        <title>The complete genome of Streptomyces subrutilus 10-1-1.</title>
        <authorList>
            <person name="Chen X."/>
        </authorList>
    </citation>
    <scope>NUCLEOTIDE SEQUENCE [LARGE SCALE GENOMIC DNA]</scope>
    <source>
        <strain evidence="1 2">10-1-1</strain>
    </source>
</reference>
<protein>
    <submittedName>
        <fullName evidence="1">Uncharacterized protein</fullName>
    </submittedName>
</protein>
<dbReference type="OrthoDB" id="4412570at2"/>
<keyword evidence="2" id="KW-1185">Reference proteome</keyword>
<gene>
    <name evidence="1" type="ORF">BGK67_33535</name>
</gene>
<evidence type="ECO:0000313" key="1">
    <source>
        <dbReference type="EMBL" id="OEJ22459.1"/>
    </source>
</evidence>
<name>A0A1E5P062_9ACTN</name>
<accession>A0A1E5P062</accession>
<dbReference type="Proteomes" id="UP000095705">
    <property type="component" value="Unassembled WGS sequence"/>
</dbReference>
<evidence type="ECO:0000313" key="2">
    <source>
        <dbReference type="Proteomes" id="UP000095705"/>
    </source>
</evidence>
<proteinExistence type="predicted"/>